<dbReference type="EMBL" id="KZ819758">
    <property type="protein sequence ID" value="PWN52787.1"/>
    <property type="molecule type" value="Genomic_DNA"/>
</dbReference>
<proteinExistence type="predicted"/>
<evidence type="ECO:0000313" key="2">
    <source>
        <dbReference type="Proteomes" id="UP000245626"/>
    </source>
</evidence>
<protein>
    <submittedName>
        <fullName evidence="1">Uncharacterized protein</fullName>
    </submittedName>
</protein>
<organism evidence="1 2">
    <name type="scientific">Violaceomyces palustris</name>
    <dbReference type="NCBI Taxonomy" id="1673888"/>
    <lineage>
        <taxon>Eukaryota</taxon>
        <taxon>Fungi</taxon>
        <taxon>Dikarya</taxon>
        <taxon>Basidiomycota</taxon>
        <taxon>Ustilaginomycotina</taxon>
        <taxon>Ustilaginomycetes</taxon>
        <taxon>Violaceomycetales</taxon>
        <taxon>Violaceomycetaceae</taxon>
        <taxon>Violaceomyces</taxon>
    </lineage>
</organism>
<accession>A0ACD0P401</accession>
<reference evidence="1 2" key="1">
    <citation type="journal article" date="2018" name="Mol. Biol. Evol.">
        <title>Broad Genomic Sampling Reveals a Smut Pathogenic Ancestry of the Fungal Clade Ustilaginomycotina.</title>
        <authorList>
            <person name="Kijpornyongpan T."/>
            <person name="Mondo S.J."/>
            <person name="Barry K."/>
            <person name="Sandor L."/>
            <person name="Lee J."/>
            <person name="Lipzen A."/>
            <person name="Pangilinan J."/>
            <person name="LaButti K."/>
            <person name="Hainaut M."/>
            <person name="Henrissat B."/>
            <person name="Grigoriev I.V."/>
            <person name="Spatafora J.W."/>
            <person name="Aime M.C."/>
        </authorList>
    </citation>
    <scope>NUCLEOTIDE SEQUENCE [LARGE SCALE GENOMIC DNA]</scope>
    <source>
        <strain evidence="1 2">SA 807</strain>
    </source>
</reference>
<name>A0ACD0P401_9BASI</name>
<dbReference type="Proteomes" id="UP000245626">
    <property type="component" value="Unassembled WGS sequence"/>
</dbReference>
<gene>
    <name evidence="1" type="ORF">IE53DRAFT_404967</name>
</gene>
<keyword evidence="2" id="KW-1185">Reference proteome</keyword>
<sequence length="690" mass="75519">MTEQPIGSAPAAGTTVSVKGIALTTTQAQLHDFFSFCGAIQSLHLERDGEKFQSATVTFVKASAASTAVMLHGSPLDGALLDVQLEGGSGRSEPAPASHEDEPVGQEDKPKTAIVAEYLAHGYKISDDITKKAIELDNKHGLSLKFKKYLSSLDRSLGEKLERTSAPAAAAAAAAPSDKEKPAAEEKVSDTTETAAATSAQAPAAEAAATAKQQPSLARHVQERVDAVLERPEVKKRSHFVWSKLSEYYNAIANHPRIHAFYTDASKTVTDVHEEAKRIAAEKKAGGTGGAAGTSVPVRQMSASWVLVALLLFSSLTLQGTNAHLHGEEPEVADIAGVKAHEKGHESYIQRHMASEHHIGAFDMGSFFALHDLNRDGVWDRAEQEAIYGVHHSTSVKHSENYEVHDEKANHIIKVLGERLDKNGDGVITKAEFIAGGPDGLPLFEEYGKGVLGHHYDEESEYFVHHEEIYHSTPETQTDESYTHKEDLEHFAKHDKIEAEEERRERKAEGMPTIEEDERRKKEAEAKGEKYVSPYDLQLSQEEQKKAELEHQKAEAGNAIFEAETNQHIFRTPDGQHVVHEQSIKWQEEEKPGGKRQQAAAAKGAPSPKAGSAAADRLPQGVVDRIPGETDEGRRQRLARAKLEAAKRPSYGEGNAGFAKPRDDADRMRKGAPYKYRVKKQSYFLCNSAA</sequence>
<evidence type="ECO:0000313" key="1">
    <source>
        <dbReference type="EMBL" id="PWN52787.1"/>
    </source>
</evidence>